<organism evidence="1 2">
    <name type="scientific">Acetobacter indonesiensis</name>
    <dbReference type="NCBI Taxonomy" id="104101"/>
    <lineage>
        <taxon>Bacteria</taxon>
        <taxon>Pseudomonadati</taxon>
        <taxon>Pseudomonadota</taxon>
        <taxon>Alphaproteobacteria</taxon>
        <taxon>Acetobacterales</taxon>
        <taxon>Acetobacteraceae</taxon>
        <taxon>Acetobacter</taxon>
    </lineage>
</organism>
<dbReference type="AlphaFoldDB" id="A0A252AKC9"/>
<protein>
    <submittedName>
        <fullName evidence="1">Uncharacterized protein</fullName>
    </submittedName>
</protein>
<gene>
    <name evidence="1" type="ORF">HK17_14285</name>
</gene>
<proteinExistence type="predicted"/>
<sequence length="84" mass="9764">MWIWRAWHRLSSERQWIAEGFGMPLGGTVIKGRPSTIPWTVVQAWAVHHDLTHAEMALLDRCLIGMDGIFISHWSEKLERSLQK</sequence>
<comment type="caution">
    <text evidence="1">The sequence shown here is derived from an EMBL/GenBank/DDBJ whole genome shotgun (WGS) entry which is preliminary data.</text>
</comment>
<reference evidence="2" key="1">
    <citation type="submission" date="2014-06" db="EMBL/GenBank/DDBJ databases">
        <authorList>
            <person name="Winans N.J."/>
            <person name="Newell P.D."/>
            <person name="Douglas A.E."/>
        </authorList>
    </citation>
    <scope>NUCLEOTIDE SEQUENCE [LARGE SCALE GENOMIC DNA]</scope>
</reference>
<evidence type="ECO:0000313" key="1">
    <source>
        <dbReference type="EMBL" id="OUI90107.1"/>
    </source>
</evidence>
<dbReference type="EMBL" id="JOPA01000056">
    <property type="protein sequence ID" value="OUI90107.1"/>
    <property type="molecule type" value="Genomic_DNA"/>
</dbReference>
<dbReference type="Proteomes" id="UP000194641">
    <property type="component" value="Unassembled WGS sequence"/>
</dbReference>
<evidence type="ECO:0000313" key="2">
    <source>
        <dbReference type="Proteomes" id="UP000194641"/>
    </source>
</evidence>
<name>A0A252AKC9_9PROT</name>
<accession>A0A252AKC9</accession>